<evidence type="ECO:0000259" key="4">
    <source>
        <dbReference type="PROSITE" id="PS50102"/>
    </source>
</evidence>
<dbReference type="EMBL" id="KK198754">
    <property type="protein sequence ID" value="KCW83089.1"/>
    <property type="molecule type" value="Genomic_DNA"/>
</dbReference>
<dbReference type="InterPro" id="IPR050502">
    <property type="entry name" value="Euk_RNA-bind_prot"/>
</dbReference>
<keyword evidence="1 2" id="KW-0694">RNA-binding</keyword>
<dbReference type="SMART" id="SM00360">
    <property type="entry name" value="RRM"/>
    <property type="match status" value="2"/>
</dbReference>
<dbReference type="eggNOG" id="KOG0110">
    <property type="taxonomic scope" value="Eukaryota"/>
</dbReference>
<dbReference type="OrthoDB" id="272703at2759"/>
<feature type="region of interest" description="Disordered" evidence="3">
    <location>
        <begin position="16"/>
        <end position="58"/>
    </location>
</feature>
<dbReference type="InterPro" id="IPR035979">
    <property type="entry name" value="RBD_domain_sf"/>
</dbReference>
<reference evidence="5" key="1">
    <citation type="submission" date="2013-07" db="EMBL/GenBank/DDBJ databases">
        <title>The genome of Eucalyptus grandis.</title>
        <authorList>
            <person name="Schmutz J."/>
            <person name="Hayes R."/>
            <person name="Myburg A."/>
            <person name="Tuskan G."/>
            <person name="Grattapaglia D."/>
            <person name="Rokhsar D.S."/>
        </authorList>
    </citation>
    <scope>NUCLEOTIDE SEQUENCE</scope>
    <source>
        <tissue evidence="5">Leaf extractions</tissue>
    </source>
</reference>
<feature type="compositionally biased region" description="Low complexity" evidence="3">
    <location>
        <begin position="21"/>
        <end position="50"/>
    </location>
</feature>
<evidence type="ECO:0000313" key="5">
    <source>
        <dbReference type="EMBL" id="KCW83088.1"/>
    </source>
</evidence>
<dbReference type="Gene3D" id="3.30.70.330">
    <property type="match status" value="2"/>
</dbReference>
<dbReference type="GO" id="GO:1990904">
    <property type="term" value="C:ribonucleoprotein complex"/>
    <property type="evidence" value="ECO:0000318"/>
    <property type="project" value="GO_Central"/>
</dbReference>
<feature type="domain" description="RRM" evidence="4">
    <location>
        <begin position="104"/>
        <end position="181"/>
    </location>
</feature>
<dbReference type="FunCoup" id="A0A059CX91">
    <property type="interactions" value="1160"/>
</dbReference>
<organism evidence="5">
    <name type="scientific">Eucalyptus grandis</name>
    <name type="common">Flooded gum</name>
    <dbReference type="NCBI Taxonomy" id="71139"/>
    <lineage>
        <taxon>Eukaryota</taxon>
        <taxon>Viridiplantae</taxon>
        <taxon>Streptophyta</taxon>
        <taxon>Embryophyta</taxon>
        <taxon>Tracheophyta</taxon>
        <taxon>Spermatophyta</taxon>
        <taxon>Magnoliopsida</taxon>
        <taxon>eudicotyledons</taxon>
        <taxon>Gunneridae</taxon>
        <taxon>Pentapetalae</taxon>
        <taxon>rosids</taxon>
        <taxon>malvids</taxon>
        <taxon>Myrtales</taxon>
        <taxon>Myrtaceae</taxon>
        <taxon>Myrtoideae</taxon>
        <taxon>Eucalypteae</taxon>
        <taxon>Eucalyptus</taxon>
    </lineage>
</organism>
<evidence type="ECO:0000256" key="3">
    <source>
        <dbReference type="SAM" id="MobiDB-lite"/>
    </source>
</evidence>
<dbReference type="SUPFAM" id="SSF54928">
    <property type="entry name" value="RNA-binding domain, RBD"/>
    <property type="match status" value="2"/>
</dbReference>
<feature type="region of interest" description="Disordered" evidence="3">
    <location>
        <begin position="283"/>
        <end position="307"/>
    </location>
</feature>
<dbReference type="GO" id="GO:0003729">
    <property type="term" value="F:mRNA binding"/>
    <property type="evidence" value="ECO:0000318"/>
    <property type="project" value="GO_Central"/>
</dbReference>
<dbReference type="EMBL" id="KK198754">
    <property type="protein sequence ID" value="KCW83088.1"/>
    <property type="molecule type" value="Genomic_DNA"/>
</dbReference>
<dbReference type="PROSITE" id="PS50102">
    <property type="entry name" value="RRM"/>
    <property type="match status" value="2"/>
</dbReference>
<gene>
    <name evidence="5" type="ORF">EUGRSUZ_B00046</name>
</gene>
<dbReference type="eggNOG" id="KOG0118">
    <property type="taxonomic scope" value="Eukaryota"/>
</dbReference>
<dbReference type="Gramene" id="KCW83088">
    <property type="protein sequence ID" value="KCW83088"/>
    <property type="gene ID" value="EUGRSUZ_B00046"/>
</dbReference>
<dbReference type="Gramene" id="KCW83089">
    <property type="protein sequence ID" value="KCW83089"/>
    <property type="gene ID" value="EUGRSUZ_B00046"/>
</dbReference>
<protein>
    <recommendedName>
        <fullName evidence="4">RRM domain-containing protein</fullName>
    </recommendedName>
</protein>
<dbReference type="OMA" id="GKMFMGR"/>
<dbReference type="Pfam" id="PF00076">
    <property type="entry name" value="RRM_1"/>
    <property type="match status" value="2"/>
</dbReference>
<dbReference type="KEGG" id="egr:104416317"/>
<dbReference type="InterPro" id="IPR000504">
    <property type="entry name" value="RRM_dom"/>
</dbReference>
<dbReference type="PANTHER" id="PTHR48025:SF17">
    <property type="entry name" value="28 KDA RIBONUCLEOPROTEIN, CHLOROPLASTIC"/>
    <property type="match status" value="1"/>
</dbReference>
<proteinExistence type="predicted"/>
<accession>A0A059CX91</accession>
<feature type="domain" description="RRM" evidence="4">
    <location>
        <begin position="198"/>
        <end position="277"/>
    </location>
</feature>
<dbReference type="PANTHER" id="PTHR48025">
    <property type="entry name" value="OS02G0815200 PROTEIN"/>
    <property type="match status" value="1"/>
</dbReference>
<dbReference type="GO" id="GO:0005634">
    <property type="term" value="C:nucleus"/>
    <property type="evidence" value="ECO:0000318"/>
    <property type="project" value="GO_Central"/>
</dbReference>
<evidence type="ECO:0000256" key="1">
    <source>
        <dbReference type="ARBA" id="ARBA00022884"/>
    </source>
</evidence>
<dbReference type="STRING" id="71139.A0A059CX91"/>
<dbReference type="GO" id="GO:0009507">
    <property type="term" value="C:chloroplast"/>
    <property type="evidence" value="ECO:0007669"/>
    <property type="project" value="EnsemblPlants"/>
</dbReference>
<evidence type="ECO:0000256" key="2">
    <source>
        <dbReference type="PROSITE-ProRule" id="PRU00176"/>
    </source>
</evidence>
<name>A0A059CX91_EUCGR</name>
<dbReference type="AlphaFoldDB" id="A0A059CX91"/>
<feature type="compositionally biased region" description="Acidic residues" evidence="3">
    <location>
        <begin position="292"/>
        <end position="307"/>
    </location>
</feature>
<dbReference type="InterPro" id="IPR012677">
    <property type="entry name" value="Nucleotide-bd_a/b_plait_sf"/>
</dbReference>
<dbReference type="GO" id="GO:0005737">
    <property type="term" value="C:cytoplasm"/>
    <property type="evidence" value="ECO:0000318"/>
    <property type="project" value="GO_Central"/>
</dbReference>
<sequence>MASLLRHPQCFPSTSPFSGDAFSSAPAHPSRSPAFLSLPLPKSPASSPLRRSLESKSRRPSLLFRLSCAPSATSTLSVETQSSADDDGGARVEKEEEEAEFSKTRLIAQNVPWTCTAEDVRSLFEKHGTVVEVELSMHNKMRNRGLAFVEMGSAEEALNALNSLESSEFEGRVLKVNYAKLRKKKSPPPAQPRPIATFNLFIANLSYEARAKDLREFFDAGSGKVASAEVIFHDNPRRSSGYGFVSFKSKKEAEAALTTFEGKDFMGRPLRVARSKQFLKLQNKESLQSNDASEELIPDAEQVDEAE</sequence>